<evidence type="ECO:0000256" key="7">
    <source>
        <dbReference type="SAM" id="Phobius"/>
    </source>
</evidence>
<protein>
    <recommendedName>
        <fullName evidence="6">Signal peptidase I</fullName>
        <ecNumber evidence="6">3.4.21.89</ecNumber>
    </recommendedName>
</protein>
<keyword evidence="4 7" id="KW-1133">Transmembrane helix</keyword>
<dbReference type="EMBL" id="PFED01000137">
    <property type="protein sequence ID" value="PJE62720.1"/>
    <property type="molecule type" value="Genomic_DNA"/>
</dbReference>
<evidence type="ECO:0000256" key="6">
    <source>
        <dbReference type="NCBIfam" id="TIGR02228"/>
    </source>
</evidence>
<gene>
    <name evidence="9" type="ORF">COU88_03475</name>
</gene>
<dbReference type="InterPro" id="IPR001733">
    <property type="entry name" value="Peptidase_S26B"/>
</dbReference>
<evidence type="ECO:0000256" key="4">
    <source>
        <dbReference type="ARBA" id="ARBA00022989"/>
    </source>
</evidence>
<evidence type="ECO:0000256" key="5">
    <source>
        <dbReference type="ARBA" id="ARBA00023136"/>
    </source>
</evidence>
<dbReference type="PRINTS" id="PR00728">
    <property type="entry name" value="SIGNALPTASE"/>
</dbReference>
<dbReference type="PANTHER" id="PTHR10806:SF6">
    <property type="entry name" value="SIGNAL PEPTIDASE COMPLEX CATALYTIC SUBUNIT SEC11"/>
    <property type="match status" value="1"/>
</dbReference>
<dbReference type="GO" id="GO:0009003">
    <property type="term" value="F:signal peptidase activity"/>
    <property type="evidence" value="ECO:0007669"/>
    <property type="project" value="UniProtKB-EC"/>
</dbReference>
<sequence length="201" mass="23328">MRKEAFMTKRFFKIPLLQTNFTTRLFMLIENPIYYYCVVLFIIFCFSLFIFSRELPGGLRIMTAKSNSMSPAITKGDLMVIKNANNWYEKGDVVSFYAQKPDGTEEIVTHRIYAVSGNVYITKGDHNDAIDEQKLRPRLIIGKVSAVIRNVGYIAMFFKGSLGQFMCVIIPGVLFISIEIFRIFKYFEERFQYHNNGTKET</sequence>
<dbReference type="GO" id="GO:0016020">
    <property type="term" value="C:membrane"/>
    <property type="evidence" value="ECO:0007669"/>
    <property type="project" value="UniProtKB-SubCell"/>
</dbReference>
<keyword evidence="3 7" id="KW-0812">Transmembrane</keyword>
<dbReference type="NCBIfam" id="TIGR02228">
    <property type="entry name" value="sigpep_I_arch"/>
    <property type="match status" value="1"/>
</dbReference>
<reference evidence="10" key="1">
    <citation type="submission" date="2017-09" db="EMBL/GenBank/DDBJ databases">
        <title>Depth-based differentiation of microbial function through sediment-hosted aquifers and enrichment of novel symbionts in the deep terrestrial subsurface.</title>
        <authorList>
            <person name="Probst A.J."/>
            <person name="Ladd B."/>
            <person name="Jarett J.K."/>
            <person name="Geller-Mcgrath D.E."/>
            <person name="Sieber C.M.K."/>
            <person name="Emerson J.B."/>
            <person name="Anantharaman K."/>
            <person name="Thomas B.C."/>
            <person name="Malmstrom R."/>
            <person name="Stieglmeier M."/>
            <person name="Klingl A."/>
            <person name="Woyke T."/>
            <person name="Ryan C.M."/>
            <person name="Banfield J.F."/>
        </authorList>
    </citation>
    <scope>NUCLEOTIDE SEQUENCE [LARGE SCALE GENOMIC DNA]</scope>
</reference>
<accession>A0A2M8KS43</accession>
<dbReference type="Pfam" id="PF00717">
    <property type="entry name" value="Peptidase_S24"/>
    <property type="match status" value="1"/>
</dbReference>
<evidence type="ECO:0000256" key="1">
    <source>
        <dbReference type="ARBA" id="ARBA00004370"/>
    </source>
</evidence>
<dbReference type="Proteomes" id="UP000229554">
    <property type="component" value="Unassembled WGS sequence"/>
</dbReference>
<dbReference type="CDD" id="cd06462">
    <property type="entry name" value="Peptidase_S24_S26"/>
    <property type="match status" value="1"/>
</dbReference>
<keyword evidence="2" id="KW-0645">Protease</keyword>
<evidence type="ECO:0000256" key="3">
    <source>
        <dbReference type="ARBA" id="ARBA00022692"/>
    </source>
</evidence>
<dbReference type="GO" id="GO:0004252">
    <property type="term" value="F:serine-type endopeptidase activity"/>
    <property type="evidence" value="ECO:0007669"/>
    <property type="project" value="UniProtKB-UniRule"/>
</dbReference>
<organism evidence="9 10">
    <name type="scientific">Candidatus Roizmanbacteria bacterium CG10_big_fil_rev_8_21_14_0_10_39_6</name>
    <dbReference type="NCBI Taxonomy" id="1974853"/>
    <lineage>
        <taxon>Bacteria</taxon>
        <taxon>Candidatus Roizmaniibacteriota</taxon>
    </lineage>
</organism>
<evidence type="ECO:0000313" key="10">
    <source>
        <dbReference type="Proteomes" id="UP000229554"/>
    </source>
</evidence>
<keyword evidence="2" id="KW-0378">Hydrolase</keyword>
<feature type="transmembrane region" description="Helical" evidence="7">
    <location>
        <begin position="33"/>
        <end position="52"/>
    </location>
</feature>
<dbReference type="InterPro" id="IPR036286">
    <property type="entry name" value="LexA/Signal_pep-like_sf"/>
</dbReference>
<keyword evidence="5 7" id="KW-0472">Membrane</keyword>
<comment type="subcellular location">
    <subcellularLocation>
        <location evidence="1">Membrane</location>
    </subcellularLocation>
</comment>
<dbReference type="SUPFAM" id="SSF51306">
    <property type="entry name" value="LexA/Signal peptidase"/>
    <property type="match status" value="1"/>
</dbReference>
<dbReference type="Gene3D" id="2.10.109.10">
    <property type="entry name" value="Umud Fragment, subunit A"/>
    <property type="match status" value="1"/>
</dbReference>
<comment type="caution">
    <text evidence="9">The sequence shown here is derived from an EMBL/GenBank/DDBJ whole genome shotgun (WGS) entry which is preliminary data.</text>
</comment>
<feature type="domain" description="Peptidase S24/S26A/S26B/S26C" evidence="8">
    <location>
        <begin position="58"/>
        <end position="144"/>
    </location>
</feature>
<proteinExistence type="predicted"/>
<dbReference type="PANTHER" id="PTHR10806">
    <property type="entry name" value="SIGNAL PEPTIDASE COMPLEX CATALYTIC SUBUNIT SEC11"/>
    <property type="match status" value="1"/>
</dbReference>
<evidence type="ECO:0000259" key="8">
    <source>
        <dbReference type="Pfam" id="PF00717"/>
    </source>
</evidence>
<evidence type="ECO:0000313" key="9">
    <source>
        <dbReference type="EMBL" id="PJE62720.1"/>
    </source>
</evidence>
<dbReference type="GO" id="GO:0006465">
    <property type="term" value="P:signal peptide processing"/>
    <property type="evidence" value="ECO:0007669"/>
    <property type="project" value="UniProtKB-UniRule"/>
</dbReference>
<dbReference type="EC" id="3.4.21.89" evidence="6"/>
<dbReference type="InterPro" id="IPR015927">
    <property type="entry name" value="Peptidase_S24_S26A/B/C"/>
</dbReference>
<dbReference type="AlphaFoldDB" id="A0A2M8KS43"/>
<evidence type="ECO:0000256" key="2">
    <source>
        <dbReference type="ARBA" id="ARBA00022670"/>
    </source>
</evidence>
<feature type="transmembrane region" description="Helical" evidence="7">
    <location>
        <begin position="162"/>
        <end position="184"/>
    </location>
</feature>
<name>A0A2M8KS43_9BACT</name>